<dbReference type="EMBL" id="CAFBPF010000039">
    <property type="protein sequence ID" value="CAB5006006.1"/>
    <property type="molecule type" value="Genomic_DNA"/>
</dbReference>
<proteinExistence type="predicted"/>
<dbReference type="AlphaFoldDB" id="A0A6J7PKN6"/>
<keyword evidence="1" id="KW-0812">Transmembrane</keyword>
<reference evidence="2" key="1">
    <citation type="submission" date="2020-05" db="EMBL/GenBank/DDBJ databases">
        <authorList>
            <person name="Chiriac C."/>
            <person name="Salcher M."/>
            <person name="Ghai R."/>
            <person name="Kavagutti S V."/>
        </authorList>
    </citation>
    <scope>NUCLEOTIDE SEQUENCE</scope>
</reference>
<name>A0A6J7PKN6_9ZZZZ</name>
<protein>
    <submittedName>
        <fullName evidence="2">Unannotated protein</fullName>
    </submittedName>
</protein>
<sequence length="298" mass="31548">MNTSKNYLKPSTSRVVRLSIVLLVVILSASASFVIVSAVMPRSQVTAVSALSVTPGVSTDPTGVLVTLDARGTWHEATSASSGTASSGCLRTWAKAFVPVYLDRGGPLWGGRHPMPHAPTPAYVAYHVYCGGIYVTSIWVLPSAFQATPPNVRSLALQIVARLRYPALTISVNPAHRGLAGLNTLFATNGFSGAPIRDSVRGFGATVEVEATPSSVSWLTGEGSASQRVPFANGTRGLITHLYERRSQAPGYTVTASIELAVRWRFNAGAWSGLSPITRAASITYPVIASRSRLVRSP</sequence>
<keyword evidence="1" id="KW-0472">Membrane</keyword>
<organism evidence="2">
    <name type="scientific">freshwater metagenome</name>
    <dbReference type="NCBI Taxonomy" id="449393"/>
    <lineage>
        <taxon>unclassified sequences</taxon>
        <taxon>metagenomes</taxon>
        <taxon>ecological metagenomes</taxon>
    </lineage>
</organism>
<keyword evidence="1" id="KW-1133">Transmembrane helix</keyword>
<accession>A0A6J7PKN6</accession>
<gene>
    <name evidence="2" type="ORF">UFOPK4071_00457</name>
</gene>
<evidence type="ECO:0000256" key="1">
    <source>
        <dbReference type="SAM" id="Phobius"/>
    </source>
</evidence>
<feature type="transmembrane region" description="Helical" evidence="1">
    <location>
        <begin position="20"/>
        <end position="40"/>
    </location>
</feature>
<evidence type="ECO:0000313" key="2">
    <source>
        <dbReference type="EMBL" id="CAB5006006.1"/>
    </source>
</evidence>